<comment type="caution">
    <text evidence="1">The sequence shown here is derived from an EMBL/GenBank/DDBJ whole genome shotgun (WGS) entry which is preliminary data.</text>
</comment>
<dbReference type="Pfam" id="PF12643">
    <property type="entry name" value="MazG-like"/>
    <property type="match status" value="1"/>
</dbReference>
<dbReference type="EMBL" id="LVJN01000021">
    <property type="protein sequence ID" value="OSM00098.1"/>
    <property type="molecule type" value="Genomic_DNA"/>
</dbReference>
<dbReference type="RefSeq" id="WP_085446466.1">
    <property type="nucleotide sequence ID" value="NZ_LVJN01000021.1"/>
</dbReference>
<reference evidence="1 2" key="1">
    <citation type="journal article" date="2016" name="BMC Genomics">
        <title>Combined genomic and structural analyses of a cultured magnetotactic bacterium reveals its niche adaptation to a dynamic environment.</title>
        <authorList>
            <person name="Araujo A.C."/>
            <person name="Morillo V."/>
            <person name="Cypriano J."/>
            <person name="Teixeira L.C."/>
            <person name="Leao P."/>
            <person name="Lyra S."/>
            <person name="Almeida L.G."/>
            <person name="Bazylinski D.A."/>
            <person name="Vasconcellos A.T."/>
            <person name="Abreu F."/>
            <person name="Lins U."/>
        </authorList>
    </citation>
    <scope>NUCLEOTIDE SEQUENCE [LARGE SCALE GENOMIC DNA]</scope>
    <source>
        <strain evidence="1 2">IT-1</strain>
    </source>
</reference>
<organism evidence="1 2">
    <name type="scientific">Magnetofaba australis IT-1</name>
    <dbReference type="NCBI Taxonomy" id="1434232"/>
    <lineage>
        <taxon>Bacteria</taxon>
        <taxon>Pseudomonadati</taxon>
        <taxon>Pseudomonadota</taxon>
        <taxon>Magnetococcia</taxon>
        <taxon>Magnetococcales</taxon>
        <taxon>Magnetococcaceae</taxon>
        <taxon>Magnetofaba</taxon>
    </lineage>
</organism>
<sequence length="121" mass="13522">MEDLTQLRDALRQFATERNWAQFHTPKNLAMALCGEAAELMEPFQWLTVEQSRELTDKQREAVAQEIGDVLIYLTMLADKLGLDPLTCAHEKMALNARKYPVDVAYGSAQKRGLPADEGGG</sequence>
<dbReference type="STRING" id="1434232.MAIT1_00523"/>
<evidence type="ECO:0000313" key="1">
    <source>
        <dbReference type="EMBL" id="OSM00098.1"/>
    </source>
</evidence>
<dbReference type="GO" id="GO:0047840">
    <property type="term" value="F:dCTP diphosphatase activity"/>
    <property type="evidence" value="ECO:0007669"/>
    <property type="project" value="TreeGrafter"/>
</dbReference>
<keyword evidence="2" id="KW-1185">Reference proteome</keyword>
<keyword evidence="1" id="KW-0378">Hydrolase</keyword>
<dbReference type="GO" id="GO:0006253">
    <property type="term" value="P:dCTP catabolic process"/>
    <property type="evidence" value="ECO:0007669"/>
    <property type="project" value="TreeGrafter"/>
</dbReference>
<evidence type="ECO:0000313" key="2">
    <source>
        <dbReference type="Proteomes" id="UP000194003"/>
    </source>
</evidence>
<gene>
    <name evidence="1" type="ORF">MAIT1_00523</name>
</gene>
<dbReference type="GO" id="GO:0042262">
    <property type="term" value="P:DNA protection"/>
    <property type="evidence" value="ECO:0007669"/>
    <property type="project" value="TreeGrafter"/>
</dbReference>
<dbReference type="GO" id="GO:0005829">
    <property type="term" value="C:cytosol"/>
    <property type="evidence" value="ECO:0007669"/>
    <property type="project" value="TreeGrafter"/>
</dbReference>
<dbReference type="InterPro" id="IPR025984">
    <property type="entry name" value="DCTPP"/>
</dbReference>
<name>A0A1Y2JYX8_9PROT</name>
<accession>A0A1Y2JYX8</accession>
<dbReference type="PANTHER" id="PTHR46523:SF1">
    <property type="entry name" value="DCTP PYROPHOSPHATASE 1"/>
    <property type="match status" value="1"/>
</dbReference>
<dbReference type="CDD" id="cd11537">
    <property type="entry name" value="NTP-PPase_RS21-C6_like"/>
    <property type="match status" value="1"/>
</dbReference>
<dbReference type="SUPFAM" id="SSF101386">
    <property type="entry name" value="all-alpha NTP pyrophosphatases"/>
    <property type="match status" value="1"/>
</dbReference>
<dbReference type="AlphaFoldDB" id="A0A1Y2JYX8"/>
<dbReference type="InterPro" id="IPR052555">
    <property type="entry name" value="dCTP_Pyrophosphatase"/>
</dbReference>
<dbReference type="OrthoDB" id="9791898at2"/>
<protein>
    <submittedName>
        <fullName evidence="1">Putative MazG nucleotide pyrophosphohydrolase domain-containing protein</fullName>
    </submittedName>
</protein>
<dbReference type="PANTHER" id="PTHR46523">
    <property type="entry name" value="DCTP PYROPHOSPHATASE 1"/>
    <property type="match status" value="1"/>
</dbReference>
<dbReference type="Gene3D" id="1.10.287.1080">
    <property type="entry name" value="MazG-like"/>
    <property type="match status" value="1"/>
</dbReference>
<dbReference type="PIRSF" id="PIRSF029826">
    <property type="entry name" value="UCP029826_pph"/>
    <property type="match status" value="1"/>
</dbReference>
<dbReference type="Proteomes" id="UP000194003">
    <property type="component" value="Unassembled WGS sequence"/>
</dbReference>
<proteinExistence type="predicted"/>